<comment type="caution">
    <text evidence="12">The sequence shown here is derived from an EMBL/GenBank/DDBJ whole genome shotgun (WGS) entry which is preliminary data.</text>
</comment>
<keyword evidence="5 11" id="KW-0472">Membrane</keyword>
<dbReference type="InterPro" id="IPR033175">
    <property type="entry name" value="PSD-A"/>
</dbReference>
<dbReference type="InterPro" id="IPR003817">
    <property type="entry name" value="PS_Dcarbxylase"/>
</dbReference>
<reference evidence="12" key="1">
    <citation type="submission" date="2019-08" db="EMBL/GenBank/DDBJ databases">
        <authorList>
            <person name="Kucharzyk K."/>
            <person name="Murdoch R.W."/>
            <person name="Higgins S."/>
            <person name="Loffler F."/>
        </authorList>
    </citation>
    <scope>NUCLEOTIDE SEQUENCE</scope>
</reference>
<dbReference type="GO" id="GO:0004609">
    <property type="term" value="F:phosphatidylserine decarboxylase activity"/>
    <property type="evidence" value="ECO:0007669"/>
    <property type="project" value="UniProtKB-EC"/>
</dbReference>
<keyword evidence="9" id="KW-1208">Phospholipid metabolism</keyword>
<evidence type="ECO:0000256" key="5">
    <source>
        <dbReference type="ARBA" id="ARBA00023136"/>
    </source>
</evidence>
<dbReference type="AlphaFoldDB" id="A0A644TJ39"/>
<keyword evidence="11" id="KW-0812">Transmembrane</keyword>
<keyword evidence="4" id="KW-0443">Lipid metabolism</keyword>
<dbReference type="Pfam" id="PF02666">
    <property type="entry name" value="PS_Dcarbxylase"/>
    <property type="match status" value="1"/>
</dbReference>
<evidence type="ECO:0000256" key="6">
    <source>
        <dbReference type="ARBA" id="ARBA00023145"/>
    </source>
</evidence>
<dbReference type="EMBL" id="VSSQ01000035">
    <property type="protein sequence ID" value="MPL67025.1"/>
    <property type="molecule type" value="Genomic_DNA"/>
</dbReference>
<keyword evidence="11" id="KW-1133">Transmembrane helix</keyword>
<keyword evidence="6" id="KW-0865">Zymogen</keyword>
<keyword evidence="10" id="KW-0670">Pyruvate</keyword>
<feature type="transmembrane region" description="Helical" evidence="11">
    <location>
        <begin position="12"/>
        <end position="45"/>
    </location>
</feature>
<dbReference type="PANTHER" id="PTHR35809:SF1">
    <property type="entry name" value="ARCHAETIDYLSERINE DECARBOXYLASE PROENZYME-RELATED"/>
    <property type="match status" value="1"/>
</dbReference>
<dbReference type="NCBIfam" id="NF003685">
    <property type="entry name" value="PRK05305.2-5"/>
    <property type="match status" value="1"/>
</dbReference>
<keyword evidence="7" id="KW-0594">Phospholipid biosynthesis</keyword>
<evidence type="ECO:0000256" key="11">
    <source>
        <dbReference type="SAM" id="Phobius"/>
    </source>
</evidence>
<dbReference type="HAMAP" id="MF_00664">
    <property type="entry name" value="PS_decarb_PSD_A"/>
    <property type="match status" value="1"/>
</dbReference>
<evidence type="ECO:0000256" key="2">
    <source>
        <dbReference type="ARBA" id="ARBA00022516"/>
    </source>
</evidence>
<evidence type="ECO:0000256" key="9">
    <source>
        <dbReference type="ARBA" id="ARBA00023264"/>
    </source>
</evidence>
<keyword evidence="2" id="KW-0444">Lipid biosynthesis</keyword>
<keyword evidence="8 12" id="KW-0456">Lyase</keyword>
<dbReference type="EC" id="4.1.1.65" evidence="12"/>
<dbReference type="PANTHER" id="PTHR35809">
    <property type="entry name" value="ARCHAETIDYLSERINE DECARBOXYLASE PROENZYME-RELATED"/>
    <property type="match status" value="1"/>
</dbReference>
<protein>
    <submittedName>
        <fullName evidence="12">Phosphatidylserine decarboxylase proenzyme</fullName>
        <ecNumber evidence="12">4.1.1.65</ecNumber>
    </submittedName>
</protein>
<name>A0A644TJ39_9ZZZZ</name>
<proteinExistence type="inferred from homology"/>
<dbReference type="NCBIfam" id="NF003678">
    <property type="entry name" value="PRK05305.1-2"/>
    <property type="match status" value="1"/>
</dbReference>
<evidence type="ECO:0000256" key="7">
    <source>
        <dbReference type="ARBA" id="ARBA00023209"/>
    </source>
</evidence>
<evidence type="ECO:0000256" key="10">
    <source>
        <dbReference type="ARBA" id="ARBA00023317"/>
    </source>
</evidence>
<gene>
    <name evidence="12" type="primary">psd_6</name>
    <name evidence="12" type="ORF">SDC9_12715</name>
</gene>
<sequence>MEKIEIVKDGYRIILGFLIITLAVFYFWGIDAAIVPALLSCFFIYFFRNPNRPLPTDDSILYSPADGTVMNIEEFFDDEYLNEEAKKVTIFLSVFNVHVNRAPMSGEIKYQRYTCGGYLPAYKDSASFVNERHAIGLDNGKNRILVIQIAGLLARRIVSWVTLGKNIKQGECYGMIKFGSSTELVMPKTVEVLVKKGDKVKGGLTIIGRQIS</sequence>
<evidence type="ECO:0000256" key="3">
    <source>
        <dbReference type="ARBA" id="ARBA00022793"/>
    </source>
</evidence>
<keyword evidence="3" id="KW-0210">Decarboxylase</keyword>
<evidence type="ECO:0000256" key="1">
    <source>
        <dbReference type="ARBA" id="ARBA00022475"/>
    </source>
</evidence>
<accession>A0A644TJ39</accession>
<evidence type="ECO:0000256" key="4">
    <source>
        <dbReference type="ARBA" id="ARBA00023098"/>
    </source>
</evidence>
<keyword evidence="1" id="KW-1003">Cell membrane</keyword>
<evidence type="ECO:0000313" key="12">
    <source>
        <dbReference type="EMBL" id="MPL67025.1"/>
    </source>
</evidence>
<evidence type="ECO:0000256" key="8">
    <source>
        <dbReference type="ARBA" id="ARBA00023239"/>
    </source>
</evidence>
<dbReference type="GO" id="GO:0008654">
    <property type="term" value="P:phospholipid biosynthetic process"/>
    <property type="evidence" value="ECO:0007669"/>
    <property type="project" value="UniProtKB-KW"/>
</dbReference>
<organism evidence="12">
    <name type="scientific">bioreactor metagenome</name>
    <dbReference type="NCBI Taxonomy" id="1076179"/>
    <lineage>
        <taxon>unclassified sequences</taxon>
        <taxon>metagenomes</taxon>
        <taxon>ecological metagenomes</taxon>
    </lineage>
</organism>